<reference evidence="2" key="2">
    <citation type="submission" date="2010-04" db="EMBL/GenBank/DDBJ databases">
        <authorList>
            <person name="Buell R."/>
            <person name="Hamilton J."/>
            <person name="Hostetler J."/>
        </authorList>
    </citation>
    <scope>NUCLEOTIDE SEQUENCE [LARGE SCALE GENOMIC DNA]</scope>
    <source>
        <strain evidence="2">DAOM:BR144</strain>
    </source>
</reference>
<dbReference type="HOGENOM" id="CLU_2985445_0_0_1"/>
<dbReference type="EnsemblProtists" id="PYU1_T008949">
    <property type="protein sequence ID" value="PYU1_T008949"/>
    <property type="gene ID" value="PYU1_G008931"/>
</dbReference>
<reference evidence="1" key="3">
    <citation type="submission" date="2015-02" db="UniProtKB">
        <authorList>
            <consortium name="EnsemblProtists"/>
        </authorList>
    </citation>
    <scope>IDENTIFICATION</scope>
    <source>
        <strain evidence="1">DAOM BR144</strain>
    </source>
</reference>
<dbReference type="Proteomes" id="UP000019132">
    <property type="component" value="Unassembled WGS sequence"/>
</dbReference>
<protein>
    <submittedName>
        <fullName evidence="1">Uncharacterized protein</fullName>
    </submittedName>
</protein>
<proteinExistence type="predicted"/>
<dbReference type="AlphaFoldDB" id="K3WVF1"/>
<evidence type="ECO:0000313" key="2">
    <source>
        <dbReference type="Proteomes" id="UP000019132"/>
    </source>
</evidence>
<dbReference type="VEuPathDB" id="FungiDB:PYU1_G008931"/>
<reference evidence="2" key="1">
    <citation type="journal article" date="2010" name="Genome Biol.">
        <title>Genome sequence of the necrotrophic plant pathogen Pythium ultimum reveals original pathogenicity mechanisms and effector repertoire.</title>
        <authorList>
            <person name="Levesque C.A."/>
            <person name="Brouwer H."/>
            <person name="Cano L."/>
            <person name="Hamilton J.P."/>
            <person name="Holt C."/>
            <person name="Huitema E."/>
            <person name="Raffaele S."/>
            <person name="Robideau G.P."/>
            <person name="Thines M."/>
            <person name="Win J."/>
            <person name="Zerillo M.M."/>
            <person name="Beakes G.W."/>
            <person name="Boore J.L."/>
            <person name="Busam D."/>
            <person name="Dumas B."/>
            <person name="Ferriera S."/>
            <person name="Fuerstenberg S.I."/>
            <person name="Gachon C.M."/>
            <person name="Gaulin E."/>
            <person name="Govers F."/>
            <person name="Grenville-Briggs L."/>
            <person name="Horner N."/>
            <person name="Hostetler J."/>
            <person name="Jiang R.H."/>
            <person name="Johnson J."/>
            <person name="Krajaejun T."/>
            <person name="Lin H."/>
            <person name="Meijer H.J."/>
            <person name="Moore B."/>
            <person name="Morris P."/>
            <person name="Phuntmart V."/>
            <person name="Puiu D."/>
            <person name="Shetty J."/>
            <person name="Stajich J.E."/>
            <person name="Tripathy S."/>
            <person name="Wawra S."/>
            <person name="van West P."/>
            <person name="Whitty B.R."/>
            <person name="Coutinho P.M."/>
            <person name="Henrissat B."/>
            <person name="Martin F."/>
            <person name="Thomas P.D."/>
            <person name="Tyler B.M."/>
            <person name="De Vries R.P."/>
            <person name="Kamoun S."/>
            <person name="Yandell M."/>
            <person name="Tisserat N."/>
            <person name="Buell C.R."/>
        </authorList>
    </citation>
    <scope>NUCLEOTIDE SEQUENCE</scope>
    <source>
        <strain evidence="2">DAOM:BR144</strain>
    </source>
</reference>
<accession>K3WVF1</accession>
<dbReference type="InParanoid" id="K3WVF1"/>
<keyword evidence="2" id="KW-1185">Reference proteome</keyword>
<organism evidence="1 2">
    <name type="scientific">Globisporangium ultimum (strain ATCC 200006 / CBS 805.95 / DAOM BR144)</name>
    <name type="common">Pythium ultimum</name>
    <dbReference type="NCBI Taxonomy" id="431595"/>
    <lineage>
        <taxon>Eukaryota</taxon>
        <taxon>Sar</taxon>
        <taxon>Stramenopiles</taxon>
        <taxon>Oomycota</taxon>
        <taxon>Peronosporomycetes</taxon>
        <taxon>Pythiales</taxon>
        <taxon>Pythiaceae</taxon>
        <taxon>Globisporangium</taxon>
    </lineage>
</organism>
<sequence length="58" mass="6556">WCGRIYIFIFAYARGRRAELNPLCGCTDIDSINCKSFCSIFAEKKLSIDAFWTQGAAL</sequence>
<dbReference type="EMBL" id="GL376599">
    <property type="status" value="NOT_ANNOTATED_CDS"/>
    <property type="molecule type" value="Genomic_DNA"/>
</dbReference>
<name>K3WVF1_GLOUD</name>
<evidence type="ECO:0000313" key="1">
    <source>
        <dbReference type="EnsemblProtists" id="PYU1_T008949"/>
    </source>
</evidence>